<evidence type="ECO:0000313" key="2">
    <source>
        <dbReference type="Proteomes" id="UP000199249"/>
    </source>
</evidence>
<dbReference type="NCBIfam" id="TIGR02608">
    <property type="entry name" value="delta_60_rpt"/>
    <property type="match status" value="9"/>
</dbReference>
<dbReference type="SUPFAM" id="SSF82171">
    <property type="entry name" value="DPP6 N-terminal domain-like"/>
    <property type="match status" value="1"/>
</dbReference>
<keyword evidence="2" id="KW-1185">Reference proteome</keyword>
<reference evidence="2" key="1">
    <citation type="submission" date="2016-10" db="EMBL/GenBank/DDBJ databases">
        <authorList>
            <person name="Varghese N."/>
            <person name="Submissions S."/>
        </authorList>
    </citation>
    <scope>NUCLEOTIDE SEQUENCE [LARGE SCALE GENOMIC DNA]</scope>
    <source>
        <strain evidence="2">CGMCC 1.8975</strain>
    </source>
</reference>
<accession>A0A1H3LMC1</accession>
<evidence type="ECO:0000313" key="1">
    <source>
        <dbReference type="EMBL" id="SDY65561.1"/>
    </source>
</evidence>
<dbReference type="InterPro" id="IPR013431">
    <property type="entry name" value="Delta_60_rpt"/>
</dbReference>
<dbReference type="InterPro" id="IPR026444">
    <property type="entry name" value="Secre_tail"/>
</dbReference>
<dbReference type="EMBL" id="FNOV01000011">
    <property type="protein sequence ID" value="SDY65561.1"/>
    <property type="molecule type" value="Genomic_DNA"/>
</dbReference>
<dbReference type="AlphaFoldDB" id="A0A1H3LMC1"/>
<dbReference type="Pfam" id="PF17164">
    <property type="entry name" value="DUF5122"/>
    <property type="match status" value="10"/>
</dbReference>
<dbReference type="RefSeq" id="WP_092741947.1">
    <property type="nucleotide sequence ID" value="NZ_FNOV01000011.1"/>
</dbReference>
<dbReference type="Proteomes" id="UP000199249">
    <property type="component" value="Unassembled WGS sequence"/>
</dbReference>
<protein>
    <submittedName>
        <fullName evidence="1">Delta-60 repeat domain-containing protein/Por secretion system C-terminal sorting domain-containing protein</fullName>
    </submittedName>
</protein>
<organism evidence="1 2">
    <name type="scientific">Hymenobacter psychrophilus</name>
    <dbReference type="NCBI Taxonomy" id="651662"/>
    <lineage>
        <taxon>Bacteria</taxon>
        <taxon>Pseudomonadati</taxon>
        <taxon>Bacteroidota</taxon>
        <taxon>Cytophagia</taxon>
        <taxon>Cytophagales</taxon>
        <taxon>Hymenobacteraceae</taxon>
        <taxon>Hymenobacter</taxon>
    </lineage>
</organism>
<name>A0A1H3LMC1_9BACT</name>
<dbReference type="NCBIfam" id="TIGR04183">
    <property type="entry name" value="Por_Secre_tail"/>
    <property type="match status" value="1"/>
</dbReference>
<sequence length="640" mass="66252">MPVANGKVLIGGSFSEYNGFVCNGLARLNADGSFDTSFTSSLQSGSGVNNLAVQPNGRILVLGYLTTFSGGSSNSTALVRLFDNGALDNSFAVPTTIATDFNMYSYYGDALVVQNDGKILVISTTRRPLTRLNANGTLDLSYTSPAADPALPSYSLTLLRNGQVLAAGAFTSFAGTVDQPLVRVNTSGSLDAAFTPNIQLSGTISVVARQADGKLVAGGNFSEINGQPVRRLARFNSDGTLDAAFIFNTGNALNLTVSDLVLQPNGAVLATNGPTLYRYLPNGSRDNGFAAPIFSNPNFSGLVNRVLLQADGRILVGGNLNSTTGSPATSAARLTSTGSYDPTFMLPPNTGSNGIFLLYSMALQPDGKLLIGARFRDASGGSSSAARLVRYTANGNIDPTFTSTNFTSPSGNSIGVQLRALILQADGKVLAAGTVNTATGPLTTLSRLNPNGSPDTGFAPPVINGYVYSLAVQPNNRILVGGRFTSPTAPSQLARLLPSGNVDASFGPTAVPNGAVSALLAQPDGTIIIGGQFTSIGGQPSMALSRLVAPNVLHVKAPAAVAEQTTAWPVPAHTQLHVALAPTAHAQLLELLDALGRPVRQQPLAGRQTTSLALEGLPAGIYLLRVTYAEGIVTRRVQVQ</sequence>
<dbReference type="Gene3D" id="2.80.10.50">
    <property type="match status" value="5"/>
</dbReference>
<proteinExistence type="predicted"/>
<gene>
    <name evidence="1" type="ORF">SAMN04488069_11150</name>
</gene>
<dbReference type="OrthoDB" id="9805017at2"/>
<dbReference type="STRING" id="651662.SAMN04488069_11150"/>
<dbReference type="SUPFAM" id="SSF50965">
    <property type="entry name" value="Galactose oxidase, central domain"/>
    <property type="match status" value="1"/>
</dbReference>
<dbReference type="InterPro" id="IPR011043">
    <property type="entry name" value="Gal_Oxase/kelch_b-propeller"/>
</dbReference>